<evidence type="ECO:0000256" key="7">
    <source>
        <dbReference type="ARBA" id="ARBA00023235"/>
    </source>
</evidence>
<feature type="region of interest" description="Disordered" evidence="11">
    <location>
        <begin position="821"/>
        <end position="848"/>
    </location>
</feature>
<evidence type="ECO:0000256" key="4">
    <source>
        <dbReference type="ARBA" id="ARBA00022840"/>
    </source>
</evidence>
<dbReference type="SMART" id="SM00434">
    <property type="entry name" value="TOP4c"/>
    <property type="match status" value="1"/>
</dbReference>
<dbReference type="NCBIfam" id="NF004043">
    <property type="entry name" value="PRK05560.1"/>
    <property type="match status" value="1"/>
</dbReference>
<comment type="miscellaneous">
    <text evidence="8">Few gyrases are as efficient as E.coli at forming negative supercoils. Not all organisms have 2 type II topoisomerases; in organisms with a single type II topoisomerase this enzyme also has to decatenate newly replicated chromosomes.</text>
</comment>
<comment type="caution">
    <text evidence="13">The sequence shown here is derived from an EMBL/GenBank/DDBJ whole genome shotgun (WGS) entry which is preliminary data.</text>
</comment>
<keyword evidence="8" id="KW-0963">Cytoplasm</keyword>
<feature type="short sequence motif" description="GyrA-box" evidence="8">
    <location>
        <begin position="523"/>
        <end position="529"/>
    </location>
</feature>
<dbReference type="Pfam" id="PF00521">
    <property type="entry name" value="DNA_topoisoIV"/>
    <property type="match status" value="1"/>
</dbReference>
<dbReference type="EC" id="5.6.2.2" evidence="8"/>
<sequence>MSEGEKLIPINIEDEMKSAYIDYSMSVIVSRALPDVRDGLKPVHRRVLFGMYELGVLSNRAYKKSARIVGEVLGKYHPHGDTSVYDTMVRMAQEWSLRYMLVDGQGNFGSVDGDSPAAMRYTEARMRKISEDMLADIDKDTVDHSLNFDDTLKEPTVLPTRVPNLLVNGASGIAVGMATNMPPHNLSEVVDGTVAYIDNHDIEIDELIEHVKAPDFPTGGIIYGYDGVREAFKTGRGRVVMRAKASVEEVKGKECIVVTEIPYQVNKADMIKKTADLINDKKIEGISNIRDESDRNGMRIVYILKRDAIPNIVLNTLYKHTALQSSFSVNNIALVKGRPEMLNLKDMIQYFVEHRHEVVVRRTEFELKKAQDRAHILEGLIIASDNIDEVIALIRASSNADEARQKLIDRFELTEIQAKAIVEMRLRQLTGLEQDKLRAEYEDLMKTIEDLKDILASKERRMQIIKDELLEIKEKYGDERRSTINFAGGDLSIEDMIPDEQVVISISHAGYIKRTPLTEYKKQNRGGVGSKASTTRNEDFLEYLFVGTNHQYMIFFTQDGKCFWMRVYEIPEGSKSSKGRAIQNLINIDPNDKVKAFICTEDLKDEEYINSHYVIMATKKGQVKKTSLEQYSRPRTNGINAITIKEGDELLSAKLTTGESQVMLALKSGKAIRFEEAKTRPMGRNASGVRGIRLAHDNDEVVGMIAVENPEEETVLVVSENGYGKRTFINDPENGEEIYRITNRGGKGVKTISITEKTGELVTIKSVTDSDDLMIINKSGIAIRIAVEDLRVMGRATQGVRLINLKGNDSIAAVAKIANEGDEDETLLDEETTENGTTIEPESTNEEE</sequence>
<dbReference type="InterPro" id="IPR050220">
    <property type="entry name" value="Type_II_DNA_Topoisomerases"/>
</dbReference>
<keyword evidence="5 8" id="KW-0799">Topoisomerase</keyword>
<dbReference type="CDD" id="cd00187">
    <property type="entry name" value="TOP4c"/>
    <property type="match status" value="1"/>
</dbReference>
<dbReference type="NCBIfam" id="TIGR01063">
    <property type="entry name" value="gyrA"/>
    <property type="match status" value="1"/>
</dbReference>
<feature type="compositionally biased region" description="Acidic residues" evidence="11">
    <location>
        <begin position="821"/>
        <end position="833"/>
    </location>
</feature>
<dbReference type="Gene3D" id="3.90.199.10">
    <property type="entry name" value="Topoisomerase II, domain 5"/>
    <property type="match status" value="1"/>
</dbReference>
<dbReference type="NCBIfam" id="NF004044">
    <property type="entry name" value="PRK05561.1"/>
    <property type="match status" value="1"/>
</dbReference>
<dbReference type="Gene3D" id="1.10.268.10">
    <property type="entry name" value="Topoisomerase, domain 3"/>
    <property type="match status" value="1"/>
</dbReference>
<comment type="catalytic activity">
    <reaction evidence="1 8 9">
        <text>ATP-dependent breakage, passage and rejoining of double-stranded DNA.</text>
        <dbReference type="EC" id="5.6.2.2"/>
    </reaction>
</comment>
<evidence type="ECO:0000256" key="1">
    <source>
        <dbReference type="ARBA" id="ARBA00000185"/>
    </source>
</evidence>
<dbReference type="Proteomes" id="UP001257659">
    <property type="component" value="Unassembled WGS sequence"/>
</dbReference>
<evidence type="ECO:0000313" key="13">
    <source>
        <dbReference type="EMBL" id="MDR6302133.1"/>
    </source>
</evidence>
<evidence type="ECO:0000256" key="5">
    <source>
        <dbReference type="ARBA" id="ARBA00023029"/>
    </source>
</evidence>
<evidence type="ECO:0000256" key="8">
    <source>
        <dbReference type="HAMAP-Rule" id="MF_01897"/>
    </source>
</evidence>
<dbReference type="Gene3D" id="3.30.1360.40">
    <property type="match status" value="1"/>
</dbReference>
<dbReference type="InterPro" id="IPR035516">
    <property type="entry name" value="Gyrase/topoIV_suA_C"/>
</dbReference>
<comment type="subunit">
    <text evidence="8">Heterotetramer, composed of two GyrA and two GyrB chains. In the heterotetramer, GyrA contains the active site tyrosine that forms a transient covalent intermediate with DNA, while GyrB binds cofactors and catalyzes ATP hydrolysis.</text>
</comment>
<keyword evidence="7 8" id="KW-0413">Isomerase</keyword>
<evidence type="ECO:0000256" key="10">
    <source>
        <dbReference type="SAM" id="Coils"/>
    </source>
</evidence>
<evidence type="ECO:0000256" key="9">
    <source>
        <dbReference type="PROSITE-ProRule" id="PRU01384"/>
    </source>
</evidence>
<dbReference type="GO" id="GO:0003918">
    <property type="term" value="F:DNA topoisomerase type II (double strand cut, ATP-hydrolyzing) activity"/>
    <property type="evidence" value="ECO:0007669"/>
    <property type="project" value="UniProtKB-EC"/>
</dbReference>
<feature type="coiled-coil region" evidence="10">
    <location>
        <begin position="434"/>
        <end position="475"/>
    </location>
</feature>
<dbReference type="Gene3D" id="2.120.10.90">
    <property type="entry name" value="DNA gyrase/topoisomerase IV, subunit A, C-terminal"/>
    <property type="match status" value="1"/>
</dbReference>
<dbReference type="Pfam" id="PF03989">
    <property type="entry name" value="DNA_gyraseA_C"/>
    <property type="match status" value="7"/>
</dbReference>
<dbReference type="SUPFAM" id="SSF56719">
    <property type="entry name" value="Type II DNA topoisomerase"/>
    <property type="match status" value="1"/>
</dbReference>
<dbReference type="InterPro" id="IPR013758">
    <property type="entry name" value="Topo_IIA_A/C_ab"/>
</dbReference>
<comment type="function">
    <text evidence="8">A type II topoisomerase that negatively supercoils closed circular double-stranded (ds) DNA in an ATP-dependent manner to modulate DNA topology and maintain chromosomes in an underwound state. Negative supercoiling favors strand separation, and DNA replication, transcription, recombination and repair, all of which involve strand separation. Also able to catalyze the interconversion of other topological isomers of dsDNA rings, including catenanes and knotted rings. Type II topoisomerases break and join 2 DNA strands simultaneously in an ATP-dependent manner.</text>
</comment>
<evidence type="ECO:0000256" key="11">
    <source>
        <dbReference type="SAM" id="MobiDB-lite"/>
    </source>
</evidence>
<dbReference type="InterPro" id="IPR013757">
    <property type="entry name" value="Topo_IIA_A_a_sf"/>
</dbReference>
<reference evidence="13 14" key="1">
    <citation type="submission" date="2023-07" db="EMBL/GenBank/DDBJ databases">
        <title>Genomic Encyclopedia of Type Strains, Phase IV (KMG-IV): sequencing the most valuable type-strain genomes for metagenomic binning, comparative biology and taxonomic classification.</title>
        <authorList>
            <person name="Goeker M."/>
        </authorList>
    </citation>
    <scope>NUCLEOTIDE SEQUENCE [LARGE SCALE GENOMIC DNA]</scope>
    <source>
        <strain evidence="13 14">DSM 102814</strain>
    </source>
</reference>
<proteinExistence type="inferred from homology"/>
<dbReference type="RefSeq" id="WP_309730426.1">
    <property type="nucleotide sequence ID" value="NZ_JAVDQA010000011.1"/>
</dbReference>
<keyword evidence="14" id="KW-1185">Reference proteome</keyword>
<dbReference type="PROSITE" id="PS52040">
    <property type="entry name" value="TOPO_IIA"/>
    <property type="match status" value="1"/>
</dbReference>
<evidence type="ECO:0000256" key="2">
    <source>
        <dbReference type="ARBA" id="ARBA00008263"/>
    </source>
</evidence>
<comment type="similarity">
    <text evidence="2 8">Belongs to the type II topoisomerase GyrA/ParC subunit family.</text>
</comment>
<evidence type="ECO:0000256" key="6">
    <source>
        <dbReference type="ARBA" id="ARBA00023125"/>
    </source>
</evidence>
<dbReference type="InterPro" id="IPR006691">
    <property type="entry name" value="GyrA/parC_rep"/>
</dbReference>
<evidence type="ECO:0000259" key="12">
    <source>
        <dbReference type="PROSITE" id="PS52040"/>
    </source>
</evidence>
<dbReference type="HAMAP" id="MF_01897">
    <property type="entry name" value="GyrA"/>
    <property type="match status" value="1"/>
</dbReference>
<evidence type="ECO:0000256" key="3">
    <source>
        <dbReference type="ARBA" id="ARBA00022741"/>
    </source>
</evidence>
<keyword evidence="4 8" id="KW-0067">ATP-binding</keyword>
<dbReference type="EMBL" id="JAVDQA010000011">
    <property type="protein sequence ID" value="MDR6302133.1"/>
    <property type="molecule type" value="Genomic_DNA"/>
</dbReference>
<gene>
    <name evidence="8" type="primary">gyrA</name>
    <name evidence="13" type="ORF">GGR31_002812</name>
</gene>
<keyword evidence="6 8" id="KW-0238">DNA-binding</keyword>
<feature type="active site" description="O-(5'-phospho-DNA)-tyrosine intermediate" evidence="8 9">
    <location>
        <position position="121"/>
    </location>
</feature>
<accession>A0ABU1K958</accession>
<evidence type="ECO:0000313" key="14">
    <source>
        <dbReference type="Proteomes" id="UP001257659"/>
    </source>
</evidence>
<protein>
    <recommendedName>
        <fullName evidence="8">DNA gyrase subunit A</fullName>
        <ecNumber evidence="8">5.6.2.2</ecNumber>
    </recommendedName>
</protein>
<dbReference type="InterPro" id="IPR013760">
    <property type="entry name" value="Topo_IIA-like_dom_sf"/>
</dbReference>
<name>A0ABU1K958_9FLAO</name>
<feature type="domain" description="Topo IIA-type catalytic" evidence="12">
    <location>
        <begin position="33"/>
        <end position="496"/>
    </location>
</feature>
<keyword evidence="3 8" id="KW-0547">Nucleotide-binding</keyword>
<dbReference type="PANTHER" id="PTHR43493">
    <property type="entry name" value="DNA GYRASE/TOPOISOMERASE SUBUNIT A"/>
    <property type="match status" value="1"/>
</dbReference>
<dbReference type="InterPro" id="IPR005743">
    <property type="entry name" value="GyrA"/>
</dbReference>
<dbReference type="PANTHER" id="PTHR43493:SF5">
    <property type="entry name" value="DNA GYRASE SUBUNIT A, CHLOROPLASTIC_MITOCHONDRIAL"/>
    <property type="match status" value="1"/>
</dbReference>
<dbReference type="InterPro" id="IPR002205">
    <property type="entry name" value="Topo_IIA_dom_A"/>
</dbReference>
<dbReference type="SUPFAM" id="SSF101904">
    <property type="entry name" value="GyrA/ParC C-terminal domain-like"/>
    <property type="match status" value="1"/>
</dbReference>
<organism evidence="13 14">
    <name type="scientific">Mesonia maritima</name>
    <dbReference type="NCBI Taxonomy" id="1793873"/>
    <lineage>
        <taxon>Bacteria</taxon>
        <taxon>Pseudomonadati</taxon>
        <taxon>Bacteroidota</taxon>
        <taxon>Flavobacteriia</taxon>
        <taxon>Flavobacteriales</taxon>
        <taxon>Flavobacteriaceae</taxon>
        <taxon>Mesonia</taxon>
    </lineage>
</organism>
<keyword evidence="10" id="KW-0175">Coiled coil</keyword>
<comment type="subcellular location">
    <subcellularLocation>
        <location evidence="8">Cytoplasm</location>
    </subcellularLocation>
</comment>